<dbReference type="Proteomes" id="UP000183046">
    <property type="component" value="Unassembled WGS sequence"/>
</dbReference>
<organism evidence="2 3">
    <name type="scientific">Pseudomonas oryzihabitans</name>
    <dbReference type="NCBI Taxonomy" id="47885"/>
    <lineage>
        <taxon>Bacteria</taxon>
        <taxon>Pseudomonadati</taxon>
        <taxon>Pseudomonadota</taxon>
        <taxon>Gammaproteobacteria</taxon>
        <taxon>Pseudomonadales</taxon>
        <taxon>Pseudomonadaceae</taxon>
        <taxon>Pseudomonas</taxon>
    </lineage>
</organism>
<proteinExistence type="predicted"/>
<dbReference type="AlphaFoldDB" id="A0A1G5P975"/>
<accession>A0A1G5P975</accession>
<keyword evidence="1" id="KW-0812">Transmembrane</keyword>
<gene>
    <name evidence="2" type="ORF">SAMN05216279_110192</name>
</gene>
<feature type="transmembrane region" description="Helical" evidence="1">
    <location>
        <begin position="53"/>
        <end position="70"/>
    </location>
</feature>
<dbReference type="EMBL" id="FMWB01000010">
    <property type="protein sequence ID" value="SCZ46055.1"/>
    <property type="molecule type" value="Genomic_DNA"/>
</dbReference>
<evidence type="ECO:0000313" key="3">
    <source>
        <dbReference type="Proteomes" id="UP000183046"/>
    </source>
</evidence>
<keyword evidence="1" id="KW-0472">Membrane</keyword>
<reference evidence="3" key="1">
    <citation type="submission" date="2016-10" db="EMBL/GenBank/DDBJ databases">
        <authorList>
            <person name="de Groot N.N."/>
        </authorList>
    </citation>
    <scope>NUCLEOTIDE SEQUENCE [LARGE SCALE GENOMIC DNA]</scope>
    <source>
        <strain evidence="3">DSM 15758</strain>
    </source>
</reference>
<keyword evidence="1" id="KW-1133">Transmembrane helix</keyword>
<feature type="transmembrane region" description="Helical" evidence="1">
    <location>
        <begin position="24"/>
        <end position="47"/>
    </location>
</feature>
<evidence type="ECO:0000256" key="1">
    <source>
        <dbReference type="SAM" id="Phobius"/>
    </source>
</evidence>
<protein>
    <submittedName>
        <fullName evidence="2">Uncharacterized protein</fullName>
    </submittedName>
</protein>
<evidence type="ECO:0000313" key="2">
    <source>
        <dbReference type="EMBL" id="SCZ46055.1"/>
    </source>
</evidence>
<name>A0A1G5P975_9PSED</name>
<comment type="caution">
    <text evidence="2">The sequence shown here is derived from an EMBL/GenBank/DDBJ whole genome shotgun (WGS) entry which is preliminary data.</text>
</comment>
<dbReference type="RefSeq" id="WP_074584567.1">
    <property type="nucleotide sequence ID" value="NZ_FMWB01000010.1"/>
</dbReference>
<sequence length="90" mass="9736">MPEEYESDPHPCSKPAGHSDFNEMAAAVAAAISVWALTTLVALLAGYHGSGPTNVINLLVVLAGALGFVGRRWQLGRRYRSVHRSVHRAR</sequence>